<evidence type="ECO:0000313" key="1">
    <source>
        <dbReference type="EMBL" id="GBM26672.1"/>
    </source>
</evidence>
<accession>A0A4Y2EC71</accession>
<keyword evidence="2" id="KW-1185">Reference proteome</keyword>
<dbReference type="Proteomes" id="UP000499080">
    <property type="component" value="Unassembled WGS sequence"/>
</dbReference>
<gene>
    <name evidence="1" type="ORF">AVEN_241328_1</name>
</gene>
<name>A0A4Y2EC71_ARAVE</name>
<dbReference type="AlphaFoldDB" id="A0A4Y2EC71"/>
<evidence type="ECO:0000313" key="2">
    <source>
        <dbReference type="Proteomes" id="UP000499080"/>
    </source>
</evidence>
<proteinExistence type="predicted"/>
<protein>
    <submittedName>
        <fullName evidence="1">Uncharacterized protein</fullName>
    </submittedName>
</protein>
<comment type="caution">
    <text evidence="1">The sequence shown here is derived from an EMBL/GenBank/DDBJ whole genome shotgun (WGS) entry which is preliminary data.</text>
</comment>
<sequence>MNLENIQKVEPTVGLIKEIVHPTFWTVVTKWPGPRLRDQWVPDSNPDFTKELTCIWVCSLNHTQGAKRPSAGVLRKLGEEVPPQVNRESRIQR</sequence>
<dbReference type="EMBL" id="BGPR01000566">
    <property type="protein sequence ID" value="GBM26672.1"/>
    <property type="molecule type" value="Genomic_DNA"/>
</dbReference>
<organism evidence="1 2">
    <name type="scientific">Araneus ventricosus</name>
    <name type="common">Orbweaver spider</name>
    <name type="synonym">Epeira ventricosa</name>
    <dbReference type="NCBI Taxonomy" id="182803"/>
    <lineage>
        <taxon>Eukaryota</taxon>
        <taxon>Metazoa</taxon>
        <taxon>Ecdysozoa</taxon>
        <taxon>Arthropoda</taxon>
        <taxon>Chelicerata</taxon>
        <taxon>Arachnida</taxon>
        <taxon>Araneae</taxon>
        <taxon>Araneomorphae</taxon>
        <taxon>Entelegynae</taxon>
        <taxon>Araneoidea</taxon>
        <taxon>Araneidae</taxon>
        <taxon>Araneus</taxon>
    </lineage>
</organism>
<reference evidence="1 2" key="1">
    <citation type="journal article" date="2019" name="Sci. Rep.">
        <title>Orb-weaving spider Araneus ventricosus genome elucidates the spidroin gene catalogue.</title>
        <authorList>
            <person name="Kono N."/>
            <person name="Nakamura H."/>
            <person name="Ohtoshi R."/>
            <person name="Moran D.A.P."/>
            <person name="Shinohara A."/>
            <person name="Yoshida Y."/>
            <person name="Fujiwara M."/>
            <person name="Mori M."/>
            <person name="Tomita M."/>
            <person name="Arakawa K."/>
        </authorList>
    </citation>
    <scope>NUCLEOTIDE SEQUENCE [LARGE SCALE GENOMIC DNA]</scope>
</reference>